<protein>
    <recommendedName>
        <fullName evidence="6">HBS1-like protein N-terminal domain-containing protein</fullName>
    </recommendedName>
</protein>
<dbReference type="Pfam" id="PF08938">
    <property type="entry name" value="HBS1_N"/>
    <property type="match status" value="1"/>
</dbReference>
<dbReference type="Proteomes" id="UP001385951">
    <property type="component" value="Unassembled WGS sequence"/>
</dbReference>
<evidence type="ECO:0000313" key="7">
    <source>
        <dbReference type="EMBL" id="KAK7677943.1"/>
    </source>
</evidence>
<feature type="region of interest" description="Disordered" evidence="5">
    <location>
        <begin position="1"/>
        <end position="24"/>
    </location>
</feature>
<accession>A0AAW0FK18</accession>
<keyword evidence="4" id="KW-0648">Protein biosynthesis</keyword>
<organism evidence="7 8">
    <name type="scientific">Cerrena zonata</name>
    <dbReference type="NCBI Taxonomy" id="2478898"/>
    <lineage>
        <taxon>Eukaryota</taxon>
        <taxon>Fungi</taxon>
        <taxon>Dikarya</taxon>
        <taxon>Basidiomycota</taxon>
        <taxon>Agaricomycotina</taxon>
        <taxon>Agaricomycetes</taxon>
        <taxon>Polyporales</taxon>
        <taxon>Cerrenaceae</taxon>
        <taxon>Cerrena</taxon>
    </lineage>
</organism>
<comment type="caution">
    <text evidence="7">The sequence shown here is derived from an EMBL/GenBank/DDBJ whole genome shotgun (WGS) entry which is preliminary data.</text>
</comment>
<keyword evidence="2" id="KW-0963">Cytoplasm</keyword>
<evidence type="ECO:0000256" key="5">
    <source>
        <dbReference type="SAM" id="MobiDB-lite"/>
    </source>
</evidence>
<evidence type="ECO:0000256" key="4">
    <source>
        <dbReference type="ARBA" id="ARBA00022917"/>
    </source>
</evidence>
<keyword evidence="8" id="KW-1185">Reference proteome</keyword>
<evidence type="ECO:0000313" key="8">
    <source>
        <dbReference type="Proteomes" id="UP001385951"/>
    </source>
</evidence>
<evidence type="ECO:0000256" key="2">
    <source>
        <dbReference type="ARBA" id="ARBA00022490"/>
    </source>
</evidence>
<gene>
    <name evidence="7" type="ORF">QCA50_019021</name>
</gene>
<dbReference type="GO" id="GO:0016787">
    <property type="term" value="F:hydrolase activity"/>
    <property type="evidence" value="ECO:0007669"/>
    <property type="project" value="UniProtKB-KW"/>
</dbReference>
<feature type="domain" description="HBS1-like protein N-terminal" evidence="6">
    <location>
        <begin position="11"/>
        <end position="84"/>
    </location>
</feature>
<dbReference type="GO" id="GO:0005737">
    <property type="term" value="C:cytoplasm"/>
    <property type="evidence" value="ECO:0007669"/>
    <property type="project" value="UniProtKB-SubCell"/>
</dbReference>
<reference evidence="7 8" key="1">
    <citation type="submission" date="2022-09" db="EMBL/GenBank/DDBJ databases">
        <authorList>
            <person name="Palmer J.M."/>
        </authorList>
    </citation>
    <scope>NUCLEOTIDE SEQUENCE [LARGE SCALE GENOMIC DNA]</scope>
    <source>
        <strain evidence="7 8">DSM 7382</strain>
    </source>
</reference>
<dbReference type="GO" id="GO:0006412">
    <property type="term" value="P:translation"/>
    <property type="evidence" value="ECO:0007669"/>
    <property type="project" value="UniProtKB-KW"/>
</dbReference>
<evidence type="ECO:0000259" key="6">
    <source>
        <dbReference type="Pfam" id="PF08938"/>
    </source>
</evidence>
<sequence length="90" mass="10550">MAPFNDDDLADYDNSAGEEEFVEDSLNDEEYDKLYETLPKLKELMASYNNSINEMALKEALYFNYYELSDAIEELKSKFPKKKETEQRGL</sequence>
<dbReference type="InterPro" id="IPR015033">
    <property type="entry name" value="HBS1-like_N"/>
</dbReference>
<comment type="subcellular location">
    <subcellularLocation>
        <location evidence="1">Cytoplasm</location>
    </subcellularLocation>
</comment>
<evidence type="ECO:0000256" key="1">
    <source>
        <dbReference type="ARBA" id="ARBA00004496"/>
    </source>
</evidence>
<keyword evidence="3" id="KW-0378">Hydrolase</keyword>
<dbReference type="EMBL" id="JASBNA010000079">
    <property type="protein sequence ID" value="KAK7677943.1"/>
    <property type="molecule type" value="Genomic_DNA"/>
</dbReference>
<dbReference type="AlphaFoldDB" id="A0AAW0FK18"/>
<evidence type="ECO:0000256" key="3">
    <source>
        <dbReference type="ARBA" id="ARBA00022801"/>
    </source>
</evidence>
<name>A0AAW0FK18_9APHY</name>
<proteinExistence type="predicted"/>